<sequence length="43" mass="4993">MPSLDFEKVGLELGKLDEINRQLQAAKRQKLALECKTEFLKFI</sequence>
<feature type="non-terminal residue" evidence="1">
    <location>
        <position position="1"/>
    </location>
</feature>
<name>A0A383BE53_9ZZZZ</name>
<reference evidence="1" key="1">
    <citation type="submission" date="2018-05" db="EMBL/GenBank/DDBJ databases">
        <authorList>
            <person name="Lanie J.A."/>
            <person name="Ng W.-L."/>
            <person name="Kazmierczak K.M."/>
            <person name="Andrzejewski T.M."/>
            <person name="Davidsen T.M."/>
            <person name="Wayne K.J."/>
            <person name="Tettelin H."/>
            <person name="Glass J.I."/>
            <person name="Rusch D."/>
            <person name="Podicherti R."/>
            <person name="Tsui H.-C.T."/>
            <person name="Winkler M.E."/>
        </authorList>
    </citation>
    <scope>NUCLEOTIDE SEQUENCE</scope>
</reference>
<gene>
    <name evidence="1" type="ORF">METZ01_LOCUS470998</name>
</gene>
<evidence type="ECO:0000313" key="1">
    <source>
        <dbReference type="EMBL" id="SVE18144.1"/>
    </source>
</evidence>
<dbReference type="AlphaFoldDB" id="A0A383BE53"/>
<organism evidence="1">
    <name type="scientific">marine metagenome</name>
    <dbReference type="NCBI Taxonomy" id="408172"/>
    <lineage>
        <taxon>unclassified sequences</taxon>
        <taxon>metagenomes</taxon>
        <taxon>ecological metagenomes</taxon>
    </lineage>
</organism>
<protein>
    <submittedName>
        <fullName evidence="1">Uncharacterized protein</fullName>
    </submittedName>
</protein>
<feature type="non-terminal residue" evidence="1">
    <location>
        <position position="43"/>
    </location>
</feature>
<proteinExistence type="predicted"/>
<dbReference type="EMBL" id="UINC01199624">
    <property type="protein sequence ID" value="SVE18144.1"/>
    <property type="molecule type" value="Genomic_DNA"/>
</dbReference>
<accession>A0A383BE53</accession>